<organism evidence="3 4">
    <name type="scientific">Sulfitobacter aestuarii</name>
    <dbReference type="NCBI Taxonomy" id="2161676"/>
    <lineage>
        <taxon>Bacteria</taxon>
        <taxon>Pseudomonadati</taxon>
        <taxon>Pseudomonadota</taxon>
        <taxon>Alphaproteobacteria</taxon>
        <taxon>Rhodobacterales</taxon>
        <taxon>Roseobacteraceae</taxon>
        <taxon>Sulfitobacter</taxon>
    </lineage>
</organism>
<dbReference type="PANTHER" id="PTHR38342">
    <property type="entry name" value="SLR5037 PROTEIN"/>
    <property type="match status" value="1"/>
</dbReference>
<dbReference type="InterPro" id="IPR005180">
    <property type="entry name" value="DUF302"/>
</dbReference>
<name>A0ABW5TZE8_9RHOB</name>
<evidence type="ECO:0000313" key="3">
    <source>
        <dbReference type="EMBL" id="MFD2738859.1"/>
    </source>
</evidence>
<accession>A0ABW5TZE8</accession>
<reference evidence="4" key="1">
    <citation type="journal article" date="2019" name="Int. J. Syst. Evol. Microbiol.">
        <title>The Global Catalogue of Microorganisms (GCM) 10K type strain sequencing project: providing services to taxonomists for standard genome sequencing and annotation.</title>
        <authorList>
            <consortium name="The Broad Institute Genomics Platform"/>
            <consortium name="The Broad Institute Genome Sequencing Center for Infectious Disease"/>
            <person name="Wu L."/>
            <person name="Ma J."/>
        </authorList>
    </citation>
    <scope>NUCLEOTIDE SEQUENCE [LARGE SCALE GENOMIC DNA]</scope>
    <source>
        <strain evidence="4">TISTR 2562</strain>
    </source>
</reference>
<proteinExistence type="predicted"/>
<keyword evidence="1" id="KW-0732">Signal</keyword>
<dbReference type="RefSeq" id="WP_386371974.1">
    <property type="nucleotide sequence ID" value="NZ_JBHUMP010000003.1"/>
</dbReference>
<dbReference type="InterPro" id="IPR035923">
    <property type="entry name" value="TT1751-like_sf"/>
</dbReference>
<feature type="domain" description="DUF302" evidence="2">
    <location>
        <begin position="61"/>
        <end position="123"/>
    </location>
</feature>
<evidence type="ECO:0000259" key="2">
    <source>
        <dbReference type="Pfam" id="PF03625"/>
    </source>
</evidence>
<gene>
    <name evidence="3" type="ORF">ACFSUD_04700</name>
</gene>
<evidence type="ECO:0000313" key="4">
    <source>
        <dbReference type="Proteomes" id="UP001597474"/>
    </source>
</evidence>
<protein>
    <submittedName>
        <fullName evidence="3">DUF302 domain-containing protein</fullName>
    </submittedName>
</protein>
<keyword evidence="4" id="KW-1185">Reference proteome</keyword>
<dbReference type="Pfam" id="PF03625">
    <property type="entry name" value="DUF302"/>
    <property type="match status" value="1"/>
</dbReference>
<dbReference type="CDD" id="cd14797">
    <property type="entry name" value="DUF302"/>
    <property type="match status" value="1"/>
</dbReference>
<sequence length="157" mass="16319">MMKKRLALATVLGAGLSLPALTLPALAAELVHKVSPHSVSVTIDRLAAAVEEAGANVFARVDHAAGATKADMELRPTELLIFGNPKLGTPAMQAAQSAGLDLPLRVLAYADGEGVVHLVYHDPAELALQHGLPEGAEYLAKMTGALNKLTDKAVAEE</sequence>
<dbReference type="Gene3D" id="3.30.310.70">
    <property type="entry name" value="TT1751-like domain"/>
    <property type="match status" value="1"/>
</dbReference>
<dbReference type="Proteomes" id="UP001597474">
    <property type="component" value="Unassembled WGS sequence"/>
</dbReference>
<feature type="signal peptide" evidence="1">
    <location>
        <begin position="1"/>
        <end position="27"/>
    </location>
</feature>
<comment type="caution">
    <text evidence="3">The sequence shown here is derived from an EMBL/GenBank/DDBJ whole genome shotgun (WGS) entry which is preliminary data.</text>
</comment>
<evidence type="ECO:0000256" key="1">
    <source>
        <dbReference type="SAM" id="SignalP"/>
    </source>
</evidence>
<dbReference type="EMBL" id="JBHUMP010000003">
    <property type="protein sequence ID" value="MFD2738859.1"/>
    <property type="molecule type" value="Genomic_DNA"/>
</dbReference>
<dbReference type="PANTHER" id="PTHR38342:SF2">
    <property type="entry name" value="INNER MEMBRANE OR EXPORTED"/>
    <property type="match status" value="1"/>
</dbReference>
<feature type="chain" id="PRO_5045773087" evidence="1">
    <location>
        <begin position="28"/>
        <end position="157"/>
    </location>
</feature>
<dbReference type="SUPFAM" id="SSF103247">
    <property type="entry name" value="TT1751-like"/>
    <property type="match status" value="1"/>
</dbReference>